<evidence type="ECO:0000313" key="5">
    <source>
        <dbReference type="EMBL" id="ACB34780.1"/>
    </source>
</evidence>
<proteinExistence type="predicted"/>
<comment type="cofactor">
    <cofactor evidence="1">
        <name>pyridoxal 5'-phosphate</name>
        <dbReference type="ChEBI" id="CHEBI:597326"/>
    </cofactor>
</comment>
<organism evidence="5 6">
    <name type="scientific">Leptothrix cholodnii (strain ATCC 51168 / LMG 8142 / SP-6)</name>
    <name type="common">Leptothrix discophora (strain SP-6)</name>
    <dbReference type="NCBI Taxonomy" id="395495"/>
    <lineage>
        <taxon>Bacteria</taxon>
        <taxon>Pseudomonadati</taxon>
        <taxon>Pseudomonadota</taxon>
        <taxon>Betaproteobacteria</taxon>
        <taxon>Burkholderiales</taxon>
        <taxon>Sphaerotilaceae</taxon>
        <taxon>Leptothrix</taxon>
    </lineage>
</organism>
<name>B1Y6E4_LEPCP</name>
<dbReference type="InterPro" id="IPR015424">
    <property type="entry name" value="PyrdxlP-dep_Trfase"/>
</dbReference>
<accession>B1Y6E4</accession>
<dbReference type="PANTHER" id="PTHR42832:SF3">
    <property type="entry name" value="L-GLUTAMINE--4-(METHYLSULFANYL)-2-OXOBUTANOATE AMINOTRANSFERASE"/>
    <property type="match status" value="1"/>
</dbReference>
<dbReference type="Proteomes" id="UP000001693">
    <property type="component" value="Chromosome"/>
</dbReference>
<protein>
    <submittedName>
        <fullName evidence="5">Aminotransferase class I and II</fullName>
    </submittedName>
</protein>
<feature type="domain" description="Aminotransferase class I/classII large" evidence="4">
    <location>
        <begin position="32"/>
        <end position="392"/>
    </location>
</feature>
<dbReference type="Pfam" id="PF00155">
    <property type="entry name" value="Aminotran_1_2"/>
    <property type="match status" value="1"/>
</dbReference>
<dbReference type="InterPro" id="IPR050881">
    <property type="entry name" value="LL-DAP_aminotransferase"/>
</dbReference>
<dbReference type="Gene3D" id="3.90.1150.10">
    <property type="entry name" value="Aspartate Aminotransferase, domain 1"/>
    <property type="match status" value="1"/>
</dbReference>
<dbReference type="InterPro" id="IPR015422">
    <property type="entry name" value="PyrdxlP-dep_Trfase_small"/>
</dbReference>
<evidence type="ECO:0000256" key="1">
    <source>
        <dbReference type="ARBA" id="ARBA00001933"/>
    </source>
</evidence>
<dbReference type="InterPro" id="IPR004839">
    <property type="entry name" value="Aminotransferase_I/II_large"/>
</dbReference>
<dbReference type="GO" id="GO:0009016">
    <property type="term" value="F:succinyldiaminopimelate transaminase activity"/>
    <property type="evidence" value="ECO:0007669"/>
    <property type="project" value="InterPro"/>
</dbReference>
<reference evidence="5 6" key="1">
    <citation type="submission" date="2008-03" db="EMBL/GenBank/DDBJ databases">
        <title>Complete sequence of Leptothrix cholodnii SP-6.</title>
        <authorList>
            <consortium name="US DOE Joint Genome Institute"/>
            <person name="Copeland A."/>
            <person name="Lucas S."/>
            <person name="Lapidus A."/>
            <person name="Glavina del Rio T."/>
            <person name="Dalin E."/>
            <person name="Tice H."/>
            <person name="Bruce D."/>
            <person name="Goodwin L."/>
            <person name="Pitluck S."/>
            <person name="Chertkov O."/>
            <person name="Brettin T."/>
            <person name="Detter J.C."/>
            <person name="Han C."/>
            <person name="Kuske C.R."/>
            <person name="Schmutz J."/>
            <person name="Larimer F."/>
            <person name="Land M."/>
            <person name="Hauser L."/>
            <person name="Kyrpides N."/>
            <person name="Lykidis A."/>
            <person name="Emerson D."/>
            <person name="Richardson P."/>
        </authorList>
    </citation>
    <scope>NUCLEOTIDE SEQUENCE [LARGE SCALE GENOMIC DNA]</scope>
    <source>
        <strain evidence="6">ATCC 51168 / LMG 8142 / SP-6</strain>
    </source>
</reference>
<dbReference type="eggNOG" id="COG0436">
    <property type="taxonomic scope" value="Bacteria"/>
</dbReference>
<evidence type="ECO:0000256" key="2">
    <source>
        <dbReference type="ARBA" id="ARBA00022576"/>
    </source>
</evidence>
<dbReference type="InterPro" id="IPR015421">
    <property type="entry name" value="PyrdxlP-dep_Trfase_major"/>
</dbReference>
<dbReference type="CDD" id="cd00609">
    <property type="entry name" value="AAT_like"/>
    <property type="match status" value="1"/>
</dbReference>
<dbReference type="AlphaFoldDB" id="B1Y6E4"/>
<dbReference type="Gene3D" id="3.40.640.10">
    <property type="entry name" value="Type I PLP-dependent aspartate aminotransferase-like (Major domain)"/>
    <property type="match status" value="1"/>
</dbReference>
<keyword evidence="3 5" id="KW-0808">Transferase</keyword>
<dbReference type="OrthoDB" id="9813612at2"/>
<gene>
    <name evidence="5" type="ordered locus">Lcho_2515</name>
</gene>
<keyword evidence="6" id="KW-1185">Reference proteome</keyword>
<dbReference type="RefSeq" id="WP_012347536.1">
    <property type="nucleotide sequence ID" value="NC_010524.1"/>
</dbReference>
<dbReference type="EMBL" id="CP001013">
    <property type="protein sequence ID" value="ACB34780.1"/>
    <property type="molecule type" value="Genomic_DNA"/>
</dbReference>
<dbReference type="InterPro" id="IPR019878">
    <property type="entry name" value="DapC_beta/gammaproteobac"/>
</dbReference>
<evidence type="ECO:0000259" key="4">
    <source>
        <dbReference type="Pfam" id="PF00155"/>
    </source>
</evidence>
<dbReference type="KEGG" id="lch:Lcho_2515"/>
<dbReference type="SUPFAM" id="SSF53383">
    <property type="entry name" value="PLP-dependent transferases"/>
    <property type="match status" value="1"/>
</dbReference>
<sequence>MNPLLSRLQPYPFERLRALMQDIVPNPALRPVSLGIGEPKHATPQFLKDRLSATLAGLAAYPATAGLPEMRAACAAWVQRRYGVSVNPATEVLPVNGSREALFALAQTVIDPTRDADRGGPVVVCPNPFYQIYEGAAYLGGATPVFANSDPARNFAADWNQIDEATWARTQLLYVCSPGNPAGAVVPLDEWARLFELSDRHGFVIASDECYSEIWFRDEPPLGALQAAQQLGRDFTRLVVLTSLSKRSNVPGLRSGFVAGDAQILKNFLLYRTYHGSAMATPVQHASIAAWNDEAHVVENRALYRTKFAQVTPVLAEVMDVALPDAAFYLWARVPDDVCGGSDTTFARELLRQYNVAVLPGSYLAREAHGVNPGAGRIRMALVAEVDECLEAAQRIAAFIRAQREPA</sequence>
<keyword evidence="2 5" id="KW-0032">Aminotransferase</keyword>
<dbReference type="NCBIfam" id="TIGR03538">
    <property type="entry name" value="DapC_gpp"/>
    <property type="match status" value="1"/>
</dbReference>
<dbReference type="STRING" id="395495.Lcho_2515"/>
<dbReference type="HOGENOM" id="CLU_017584_4_5_4"/>
<dbReference type="GO" id="GO:0030170">
    <property type="term" value="F:pyridoxal phosphate binding"/>
    <property type="evidence" value="ECO:0007669"/>
    <property type="project" value="InterPro"/>
</dbReference>
<evidence type="ECO:0000256" key="3">
    <source>
        <dbReference type="ARBA" id="ARBA00022679"/>
    </source>
</evidence>
<dbReference type="GO" id="GO:0009089">
    <property type="term" value="P:lysine biosynthetic process via diaminopimelate"/>
    <property type="evidence" value="ECO:0007669"/>
    <property type="project" value="InterPro"/>
</dbReference>
<dbReference type="PANTHER" id="PTHR42832">
    <property type="entry name" value="AMINO ACID AMINOTRANSFERASE"/>
    <property type="match status" value="1"/>
</dbReference>
<evidence type="ECO:0000313" key="6">
    <source>
        <dbReference type="Proteomes" id="UP000001693"/>
    </source>
</evidence>